<organism evidence="5 6">
    <name type="scientific">Prymnesium parvum</name>
    <name type="common">Toxic golden alga</name>
    <dbReference type="NCBI Taxonomy" id="97485"/>
    <lineage>
        <taxon>Eukaryota</taxon>
        <taxon>Haptista</taxon>
        <taxon>Haptophyta</taxon>
        <taxon>Prymnesiophyceae</taxon>
        <taxon>Prymnesiales</taxon>
        <taxon>Prymnesiaceae</taxon>
        <taxon>Prymnesium</taxon>
    </lineage>
</organism>
<keyword evidence="2" id="KW-0808">Transferase</keyword>
<evidence type="ECO:0000256" key="3">
    <source>
        <dbReference type="SAM" id="MobiDB-lite"/>
    </source>
</evidence>
<evidence type="ECO:0000313" key="5">
    <source>
        <dbReference type="EMBL" id="KAL1500627.1"/>
    </source>
</evidence>
<comment type="similarity">
    <text evidence="1">Belongs to the glycosyltransferase 90 family.</text>
</comment>
<comment type="caution">
    <text evidence="5">The sequence shown here is derived from an EMBL/GenBank/DDBJ whole genome shotgun (WGS) entry which is preliminary data.</text>
</comment>
<feature type="compositionally biased region" description="Low complexity" evidence="3">
    <location>
        <begin position="21"/>
        <end position="35"/>
    </location>
</feature>
<feature type="domain" description="Glycosyl transferase CAP10" evidence="4">
    <location>
        <begin position="129"/>
        <end position="448"/>
    </location>
</feature>
<dbReference type="InterPro" id="IPR051091">
    <property type="entry name" value="O-Glucosyltr/Glycosyltrsf_90"/>
</dbReference>
<evidence type="ECO:0000259" key="4">
    <source>
        <dbReference type="SMART" id="SM00672"/>
    </source>
</evidence>
<dbReference type="Proteomes" id="UP001515480">
    <property type="component" value="Unassembled WGS sequence"/>
</dbReference>
<accession>A0AB34IN36</accession>
<dbReference type="GO" id="GO:0016740">
    <property type="term" value="F:transferase activity"/>
    <property type="evidence" value="ECO:0007669"/>
    <property type="project" value="UniProtKB-KW"/>
</dbReference>
<feature type="region of interest" description="Disordered" evidence="3">
    <location>
        <begin position="1"/>
        <end position="35"/>
    </location>
</feature>
<keyword evidence="6" id="KW-1185">Reference proteome</keyword>
<dbReference type="EMBL" id="JBGBPQ010000023">
    <property type="protein sequence ID" value="KAL1500627.1"/>
    <property type="molecule type" value="Genomic_DNA"/>
</dbReference>
<gene>
    <name evidence="5" type="ORF">AB1Y20_013279</name>
</gene>
<reference evidence="5 6" key="1">
    <citation type="journal article" date="2024" name="Science">
        <title>Giant polyketide synthase enzymes in the biosynthesis of giant marine polyether toxins.</title>
        <authorList>
            <person name="Fallon T.R."/>
            <person name="Shende V.V."/>
            <person name="Wierzbicki I.H."/>
            <person name="Pendleton A.L."/>
            <person name="Watervoot N.F."/>
            <person name="Auber R.P."/>
            <person name="Gonzalez D.J."/>
            <person name="Wisecaver J.H."/>
            <person name="Moore B.S."/>
        </authorList>
    </citation>
    <scope>NUCLEOTIDE SEQUENCE [LARGE SCALE GENOMIC DNA]</scope>
    <source>
        <strain evidence="5 6">12B1</strain>
    </source>
</reference>
<name>A0AB34IN36_PRYPA</name>
<dbReference type="InterPro" id="IPR006598">
    <property type="entry name" value="CAP10"/>
</dbReference>
<dbReference type="Pfam" id="PF05686">
    <property type="entry name" value="Glyco_transf_90"/>
    <property type="match status" value="1"/>
</dbReference>
<evidence type="ECO:0000256" key="1">
    <source>
        <dbReference type="ARBA" id="ARBA00010118"/>
    </source>
</evidence>
<dbReference type="PANTHER" id="PTHR12203:SF35">
    <property type="entry name" value="PROTEIN O-GLUCOSYLTRANSFERASE 1"/>
    <property type="match status" value="1"/>
</dbReference>
<dbReference type="PANTHER" id="PTHR12203">
    <property type="entry name" value="KDEL LYS-ASP-GLU-LEU CONTAINING - RELATED"/>
    <property type="match status" value="1"/>
</dbReference>
<dbReference type="AlphaFoldDB" id="A0AB34IN36"/>
<evidence type="ECO:0000256" key="2">
    <source>
        <dbReference type="ARBA" id="ARBA00022679"/>
    </source>
</evidence>
<dbReference type="SMART" id="SM00672">
    <property type="entry name" value="CAP10"/>
    <property type="match status" value="1"/>
</dbReference>
<protein>
    <recommendedName>
        <fullName evidence="4">Glycosyl transferase CAP10 domain-containing protein</fullName>
    </recommendedName>
</protein>
<proteinExistence type="inferred from homology"/>
<sequence>MPSPREMLTQPAAACGRDDPPLASSSEPASSCTAPLGEPSSFEEAFGAAISRRLQPWNATWMGMQHINQQLLMAAEWCRVQLCVVHGRLYLRGWWRSRAAASPLMRENLGGFRHHTAILGLAETLKRHAVEDVCITINCQDRPSVWKYMSVPRPGRSAGAPPMIVPVRWGRLGAPLLLSYMSSKDHLDVPWPDYLFWGRTSKLVAPWEVVLRGITDESARVPYRARLRRAVYSASVPQSNKSFEARMKPLRQEFVRRCLSRCDGGLAPLVDMEKPWDEAMARLIREGLKNGTGSLQFNKNCHYRSIVQLQGRSAWLDHWKMDLACGSPVVFLGDRAMPESDGFAYSSPAKSFFSHLLQPGQHYIHIDADHQHPDERMLVKIGSNTTLIGHGLCHTVELTHRWLLANEGNASCIGQSGQRVVRRWLRMQRVYQYMAAVLRKIAAIQAYARIHIYVPSSVWFVRLNVSDCLERDDDRVACVGARVQAALAAGTPAAAKAANAPVKPVDWWLG</sequence>
<evidence type="ECO:0000313" key="6">
    <source>
        <dbReference type="Proteomes" id="UP001515480"/>
    </source>
</evidence>